<organism evidence="1 2">
    <name type="scientific">Halohasta litorea</name>
    <dbReference type="NCBI Taxonomy" id="869891"/>
    <lineage>
        <taxon>Archaea</taxon>
        <taxon>Methanobacteriati</taxon>
        <taxon>Methanobacteriota</taxon>
        <taxon>Stenosarchaea group</taxon>
        <taxon>Halobacteria</taxon>
        <taxon>Halobacteriales</taxon>
        <taxon>Haloferacaceae</taxon>
        <taxon>Halohasta</taxon>
    </lineage>
</organism>
<dbReference type="Proteomes" id="UP001597052">
    <property type="component" value="Unassembled WGS sequence"/>
</dbReference>
<evidence type="ECO:0000313" key="1">
    <source>
        <dbReference type="EMBL" id="MFD1643016.1"/>
    </source>
</evidence>
<reference evidence="1 2" key="1">
    <citation type="journal article" date="2019" name="Int. J. Syst. Evol. Microbiol.">
        <title>The Global Catalogue of Microorganisms (GCM) 10K type strain sequencing project: providing services to taxonomists for standard genome sequencing and annotation.</title>
        <authorList>
            <consortium name="The Broad Institute Genomics Platform"/>
            <consortium name="The Broad Institute Genome Sequencing Center for Infectious Disease"/>
            <person name="Wu L."/>
            <person name="Ma J."/>
        </authorList>
    </citation>
    <scope>NUCLEOTIDE SEQUENCE [LARGE SCALE GENOMIC DNA]</scope>
    <source>
        <strain evidence="1 2">CGMCC 1.10593</strain>
    </source>
</reference>
<gene>
    <name evidence="1" type="ORF">ACFSBW_14160</name>
</gene>
<proteinExistence type="predicted"/>
<comment type="caution">
    <text evidence="1">The sequence shown here is derived from an EMBL/GenBank/DDBJ whole genome shotgun (WGS) entry which is preliminary data.</text>
</comment>
<dbReference type="Pfam" id="PF24398">
    <property type="entry name" value="DUF7542"/>
    <property type="match status" value="1"/>
</dbReference>
<evidence type="ECO:0000313" key="2">
    <source>
        <dbReference type="Proteomes" id="UP001597052"/>
    </source>
</evidence>
<dbReference type="InterPro" id="IPR055964">
    <property type="entry name" value="DUF7542"/>
</dbReference>
<protein>
    <submittedName>
        <fullName evidence="1">Uncharacterized protein</fullName>
    </submittedName>
</protein>
<accession>A0ABD6DAK6</accession>
<name>A0ABD6DAK6_9EURY</name>
<keyword evidence="2" id="KW-1185">Reference proteome</keyword>
<dbReference type="EMBL" id="JBHUDM010000004">
    <property type="protein sequence ID" value="MFD1643016.1"/>
    <property type="molecule type" value="Genomic_DNA"/>
</dbReference>
<sequence length="87" mass="9444">MGADHVVIECLDCEFRESFPNLGRARLALDDHESSTGHDIDWQIDRVDVGVAQAGADAGVCGVDGCENPDSPLLDWQSDEADEQNDE</sequence>
<dbReference type="RefSeq" id="WP_256396455.1">
    <property type="nucleotide sequence ID" value="NZ_JANHDJ010000004.1"/>
</dbReference>
<dbReference type="AlphaFoldDB" id="A0ABD6DAK6"/>